<evidence type="ECO:0000256" key="4">
    <source>
        <dbReference type="ARBA" id="ARBA00022692"/>
    </source>
</evidence>
<comment type="domain">
    <text evidence="8">The DHHC domain is required for palmitoyltransferase activity.</text>
</comment>
<feature type="domain" description="Palmitoyltransferase DHHC" evidence="9">
    <location>
        <begin position="95"/>
        <end position="225"/>
    </location>
</feature>
<keyword evidence="4 8" id="KW-0812">Transmembrane</keyword>
<sequence length="285" mass="32639">MEWERLLSIPVFAVLLQMGFVYYVTVFSFLDDWLGLRTSVGSLNAIIFTSLICYCLFSFFVCVLTDPGRVPPSYVPDVEDSDVSDQETKQPVMLPRKCDTCSNYKPPRCHHCRVCKRCVLRMNLRIVTSVQDHHCVWTNNCVGYWNYKAFFILVLSATLGSIYAMVIVVSSAFRRDWESTGHAFPKVFYVICGTLMMSLSLILGSLLVRHIYLLSHNMTTIESYEATRAAWLARKSGQSYRNPFDLGFYKNVTLVLGPNMMKWLWPTAVGHLKDGISFRVTRDTL</sequence>
<feature type="transmembrane region" description="Helical" evidence="8">
    <location>
        <begin position="42"/>
        <end position="64"/>
    </location>
</feature>
<comment type="caution">
    <text evidence="10">The sequence shown here is derived from an EMBL/GenBank/DDBJ whole genome shotgun (WGS) entry which is preliminary data.</text>
</comment>
<keyword evidence="6 8" id="KW-0472">Membrane</keyword>
<dbReference type="InterPro" id="IPR001594">
    <property type="entry name" value="Palmitoyltrfase_DHHC"/>
</dbReference>
<dbReference type="EMBL" id="MTKT01004810">
    <property type="protein sequence ID" value="OWM70214.1"/>
    <property type="molecule type" value="Genomic_DNA"/>
</dbReference>
<dbReference type="InterPro" id="IPR039859">
    <property type="entry name" value="PFA4/ZDH16/20/ERF2-like"/>
</dbReference>
<organism evidence="10 11">
    <name type="scientific">Punica granatum</name>
    <name type="common">Pomegranate</name>
    <dbReference type="NCBI Taxonomy" id="22663"/>
    <lineage>
        <taxon>Eukaryota</taxon>
        <taxon>Viridiplantae</taxon>
        <taxon>Streptophyta</taxon>
        <taxon>Embryophyta</taxon>
        <taxon>Tracheophyta</taxon>
        <taxon>Spermatophyta</taxon>
        <taxon>Magnoliopsida</taxon>
        <taxon>eudicotyledons</taxon>
        <taxon>Gunneridae</taxon>
        <taxon>Pentapetalae</taxon>
        <taxon>rosids</taxon>
        <taxon>malvids</taxon>
        <taxon>Myrtales</taxon>
        <taxon>Lythraceae</taxon>
        <taxon>Punica</taxon>
    </lineage>
</organism>
<keyword evidence="7 8" id="KW-0012">Acyltransferase</keyword>
<reference evidence="11" key="1">
    <citation type="journal article" date="2017" name="Plant J.">
        <title>The pomegranate (Punica granatum L.) genome and the genomics of punicalagin biosynthesis.</title>
        <authorList>
            <person name="Qin G."/>
            <person name="Xu C."/>
            <person name="Ming R."/>
            <person name="Tang H."/>
            <person name="Guyot R."/>
            <person name="Kramer E.M."/>
            <person name="Hu Y."/>
            <person name="Yi X."/>
            <person name="Qi Y."/>
            <person name="Xu X."/>
            <person name="Gao Z."/>
            <person name="Pan H."/>
            <person name="Jian J."/>
            <person name="Tian Y."/>
            <person name="Yue Z."/>
            <person name="Xu Y."/>
        </authorList>
    </citation>
    <scope>NUCLEOTIDE SEQUENCE [LARGE SCALE GENOMIC DNA]</scope>
    <source>
        <strain evidence="11">cv. Dabenzi</strain>
    </source>
</reference>
<comment type="similarity">
    <text evidence="2 8">Belongs to the DHHC palmitoyltransferase family.</text>
</comment>
<accession>A0A218WBG3</accession>
<keyword evidence="3 8" id="KW-0808">Transferase</keyword>
<comment type="catalytic activity">
    <reaction evidence="8">
        <text>L-cysteinyl-[protein] + hexadecanoyl-CoA = S-hexadecanoyl-L-cysteinyl-[protein] + CoA</text>
        <dbReference type="Rhea" id="RHEA:36683"/>
        <dbReference type="Rhea" id="RHEA-COMP:10131"/>
        <dbReference type="Rhea" id="RHEA-COMP:11032"/>
        <dbReference type="ChEBI" id="CHEBI:29950"/>
        <dbReference type="ChEBI" id="CHEBI:57287"/>
        <dbReference type="ChEBI" id="CHEBI:57379"/>
        <dbReference type="ChEBI" id="CHEBI:74151"/>
        <dbReference type="EC" id="2.3.1.225"/>
    </reaction>
</comment>
<feature type="transmembrane region" description="Helical" evidence="8">
    <location>
        <begin position="149"/>
        <end position="173"/>
    </location>
</feature>
<feature type="transmembrane region" description="Helical" evidence="8">
    <location>
        <begin position="7"/>
        <end position="30"/>
    </location>
</feature>
<dbReference type="Pfam" id="PF01529">
    <property type="entry name" value="DHHC"/>
    <property type="match status" value="1"/>
</dbReference>
<evidence type="ECO:0000256" key="3">
    <source>
        <dbReference type="ARBA" id="ARBA00022679"/>
    </source>
</evidence>
<feature type="transmembrane region" description="Helical" evidence="8">
    <location>
        <begin position="188"/>
        <end position="208"/>
    </location>
</feature>
<evidence type="ECO:0000259" key="9">
    <source>
        <dbReference type="Pfam" id="PF01529"/>
    </source>
</evidence>
<dbReference type="Proteomes" id="UP000197138">
    <property type="component" value="Unassembled WGS sequence"/>
</dbReference>
<dbReference type="GO" id="GO:0019706">
    <property type="term" value="F:protein-cysteine S-palmitoyltransferase activity"/>
    <property type="evidence" value="ECO:0007669"/>
    <property type="project" value="UniProtKB-EC"/>
</dbReference>
<gene>
    <name evidence="10" type="ORF">CDL15_Pgr026064</name>
</gene>
<evidence type="ECO:0000256" key="1">
    <source>
        <dbReference type="ARBA" id="ARBA00004127"/>
    </source>
</evidence>
<evidence type="ECO:0000256" key="7">
    <source>
        <dbReference type="ARBA" id="ARBA00023315"/>
    </source>
</evidence>
<evidence type="ECO:0000256" key="2">
    <source>
        <dbReference type="ARBA" id="ARBA00008574"/>
    </source>
</evidence>
<dbReference type="PANTHER" id="PTHR12246">
    <property type="entry name" value="PALMITOYLTRANSFERASE ZDHHC16"/>
    <property type="match status" value="1"/>
</dbReference>
<dbReference type="GO" id="GO:0012505">
    <property type="term" value="C:endomembrane system"/>
    <property type="evidence" value="ECO:0007669"/>
    <property type="project" value="UniProtKB-SubCell"/>
</dbReference>
<dbReference type="EC" id="2.3.1.225" evidence="8"/>
<keyword evidence="5 8" id="KW-1133">Transmembrane helix</keyword>
<protein>
    <recommendedName>
        <fullName evidence="8">S-acyltransferase</fullName>
        <ecNumber evidence="8">2.3.1.225</ecNumber>
    </recommendedName>
    <alternativeName>
        <fullName evidence="8">Palmitoyltransferase</fullName>
    </alternativeName>
</protein>
<evidence type="ECO:0000256" key="8">
    <source>
        <dbReference type="RuleBase" id="RU079119"/>
    </source>
</evidence>
<evidence type="ECO:0000313" key="10">
    <source>
        <dbReference type="EMBL" id="OWM70214.1"/>
    </source>
</evidence>
<dbReference type="AlphaFoldDB" id="A0A218WBG3"/>
<name>A0A218WBG3_PUNGR</name>
<proteinExistence type="inferred from homology"/>
<evidence type="ECO:0000256" key="6">
    <source>
        <dbReference type="ARBA" id="ARBA00023136"/>
    </source>
</evidence>
<evidence type="ECO:0000256" key="5">
    <source>
        <dbReference type="ARBA" id="ARBA00022989"/>
    </source>
</evidence>
<dbReference type="PROSITE" id="PS50216">
    <property type="entry name" value="DHHC"/>
    <property type="match status" value="1"/>
</dbReference>
<evidence type="ECO:0000313" key="11">
    <source>
        <dbReference type="Proteomes" id="UP000197138"/>
    </source>
</evidence>
<comment type="subcellular location">
    <subcellularLocation>
        <location evidence="1">Endomembrane system</location>
        <topology evidence="1">Multi-pass membrane protein</topology>
    </subcellularLocation>
</comment>